<feature type="region of interest" description="Disordered" evidence="1">
    <location>
        <begin position="374"/>
        <end position="411"/>
    </location>
</feature>
<evidence type="ECO:0000313" key="3">
    <source>
        <dbReference type="Proteomes" id="UP000554235"/>
    </source>
</evidence>
<keyword evidence="3" id="KW-1185">Reference proteome</keyword>
<gene>
    <name evidence="2" type="ORF">FALBO_17147</name>
</gene>
<feature type="compositionally biased region" description="Pro residues" evidence="1">
    <location>
        <begin position="104"/>
        <end position="116"/>
    </location>
</feature>
<proteinExistence type="predicted"/>
<feature type="compositionally biased region" description="Polar residues" evidence="1">
    <location>
        <begin position="295"/>
        <end position="308"/>
    </location>
</feature>
<feature type="compositionally biased region" description="Pro residues" evidence="1">
    <location>
        <begin position="188"/>
        <end position="198"/>
    </location>
</feature>
<evidence type="ECO:0000256" key="1">
    <source>
        <dbReference type="SAM" id="MobiDB-lite"/>
    </source>
</evidence>
<feature type="compositionally biased region" description="Low complexity" evidence="1">
    <location>
        <begin position="384"/>
        <end position="393"/>
    </location>
</feature>
<dbReference type="OrthoDB" id="5426191at2759"/>
<feature type="compositionally biased region" description="Polar residues" evidence="1">
    <location>
        <begin position="395"/>
        <end position="404"/>
    </location>
</feature>
<name>A0A8H4NP66_9HYPO</name>
<feature type="region of interest" description="Disordered" evidence="1">
    <location>
        <begin position="78"/>
        <end position="216"/>
    </location>
</feature>
<sequence>MEARSLTALNTLAGNPPQYPINPAQERQDPLTLYISRVPGTRDVILSPFKPQLKNVTAEDVASCLYYVHFKAPSIELGIPPALRDDGHRSSSDESSSMRNIPRKPVPGAPPTPLTPSSPDRLQIPNFGNENQDPTRRRGLSVNSSFDTAHQRAPAWPGNDPNFDEPAPNLPPRPLPVIQAPVSRKPLGPRPLSSPSPGAPDEKALPPPPGQYPGVTNFDQLAAANQQHPALRNDINRSPSPRKSFDSTKQPFTLALIRRDPSTGNQWNVGHISSYQSEAPKSDQDDGNPLFTSVPPVTQPSGTGNPPINVQIETLGYGKFRGMPARRSFDAGPGADMTQPRDGGVVLQRQVAMGYTKSFAFNWREKLNRVEQDGFGRGHGRSGSVGSVDSVGSPASPTEPQISMQPGPGLRPRGYIFTSPWNGRCEFRTGSAGRSLRCYHILHDERQSFNPLTDQGGVSLPQTTGMPVSELRFNLPTAELFKSPEGREEVKTQLQGHFNKLLRREGRSDVVYDDDGMVSPFDINLGKEKAGGGNRGKRAKLGKLIIYPDGLKMLDLVVSANMGLWWQAWERSF</sequence>
<protein>
    <submittedName>
        <fullName evidence="2">Oxidoreductase</fullName>
    </submittedName>
</protein>
<dbReference type="EMBL" id="JAADYS010003603">
    <property type="protein sequence ID" value="KAF4445799.1"/>
    <property type="molecule type" value="Genomic_DNA"/>
</dbReference>
<feature type="region of interest" description="Disordered" evidence="1">
    <location>
        <begin position="1"/>
        <end position="24"/>
    </location>
</feature>
<comment type="caution">
    <text evidence="2">The sequence shown here is derived from an EMBL/GenBank/DDBJ whole genome shotgun (WGS) entry which is preliminary data.</text>
</comment>
<dbReference type="Proteomes" id="UP000554235">
    <property type="component" value="Unassembled WGS sequence"/>
</dbReference>
<dbReference type="AlphaFoldDB" id="A0A8H4NP66"/>
<feature type="region of interest" description="Disordered" evidence="1">
    <location>
        <begin position="276"/>
        <end position="308"/>
    </location>
</feature>
<evidence type="ECO:0000313" key="2">
    <source>
        <dbReference type="EMBL" id="KAF4445799.1"/>
    </source>
</evidence>
<feature type="compositionally biased region" description="Basic and acidic residues" evidence="1">
    <location>
        <begin position="83"/>
        <end position="92"/>
    </location>
</feature>
<organism evidence="2 3">
    <name type="scientific">Fusarium albosuccineum</name>
    <dbReference type="NCBI Taxonomy" id="1237068"/>
    <lineage>
        <taxon>Eukaryota</taxon>
        <taxon>Fungi</taxon>
        <taxon>Dikarya</taxon>
        <taxon>Ascomycota</taxon>
        <taxon>Pezizomycotina</taxon>
        <taxon>Sordariomycetes</taxon>
        <taxon>Hypocreomycetidae</taxon>
        <taxon>Hypocreales</taxon>
        <taxon>Nectriaceae</taxon>
        <taxon>Fusarium</taxon>
        <taxon>Fusarium decemcellulare species complex</taxon>
    </lineage>
</organism>
<reference evidence="2 3" key="1">
    <citation type="submission" date="2020-01" db="EMBL/GenBank/DDBJ databases">
        <title>Identification and distribution of gene clusters putatively required for synthesis of sphingolipid metabolism inhibitors in phylogenetically diverse species of the filamentous fungus Fusarium.</title>
        <authorList>
            <person name="Kim H.-S."/>
            <person name="Busman M."/>
            <person name="Brown D.W."/>
            <person name="Divon H."/>
            <person name="Uhlig S."/>
            <person name="Proctor R.H."/>
        </authorList>
    </citation>
    <scope>NUCLEOTIDE SEQUENCE [LARGE SCALE GENOMIC DNA]</scope>
    <source>
        <strain evidence="2 3">NRRL 20459</strain>
    </source>
</reference>
<feature type="region of interest" description="Disordered" evidence="1">
    <location>
        <begin position="229"/>
        <end position="252"/>
    </location>
</feature>
<accession>A0A8H4NP66</accession>
<feature type="compositionally biased region" description="Polar residues" evidence="1">
    <location>
        <begin position="236"/>
        <end position="251"/>
    </location>
</feature>